<evidence type="ECO:0000313" key="1">
    <source>
        <dbReference type="EMBL" id="PCI95116.1"/>
    </source>
</evidence>
<dbReference type="GO" id="GO:0009312">
    <property type="term" value="P:oligosaccharide biosynthetic process"/>
    <property type="evidence" value="ECO:0007669"/>
    <property type="project" value="InterPro"/>
</dbReference>
<sequence>MRALRLHTRLQKSSFLSKVLLTLLFATSISSLHAKYPREILIDSPSYVGGGGLFHNFCIVLGYLDIYERYPNISITIDMRDQGLYYEPSNGPNWWSYYFEPLHYPNRLNSVKRPILKRIGNHEKGSIGNAAHYYFSRKYAKSLIDKYIRVKQDILDEIDTFYDKHLKDKVVIGIHYRGTDKHLEASHLDYDMLTKALTKELRALGDVDYVIFLATDEPSVVERLSASYPDRLVYTDAERMQEPVHYASNKCYQKGREALVDMLLLAKSNIIIRTNSNLGAVSCFYNPKMKIVNLNYMNDRLYNGAKKNGKLNELNKKP</sequence>
<comment type="caution">
    <text evidence="1">The sequence shown here is derived from an EMBL/GenBank/DDBJ whole genome shotgun (WGS) entry which is preliminary data.</text>
</comment>
<reference evidence="2" key="1">
    <citation type="submission" date="2017-08" db="EMBL/GenBank/DDBJ databases">
        <title>A dynamic microbial community with high functional redundancy inhabits the cold, oxic subseafloor aquifer.</title>
        <authorList>
            <person name="Tully B.J."/>
            <person name="Wheat C.G."/>
            <person name="Glazer B.T."/>
            <person name="Huber J.A."/>
        </authorList>
    </citation>
    <scope>NUCLEOTIDE SEQUENCE [LARGE SCALE GENOMIC DNA]</scope>
</reference>
<dbReference type="Gene3D" id="3.40.50.11350">
    <property type="match status" value="1"/>
</dbReference>
<evidence type="ECO:0000313" key="2">
    <source>
        <dbReference type="Proteomes" id="UP000217838"/>
    </source>
</evidence>
<dbReference type="GO" id="GO:0016758">
    <property type="term" value="F:hexosyltransferase activity"/>
    <property type="evidence" value="ECO:0007669"/>
    <property type="project" value="InterPro"/>
</dbReference>
<dbReference type="AlphaFoldDB" id="A0A2A4YJW4"/>
<proteinExistence type="predicted"/>
<organism evidence="1 2">
    <name type="scientific">Aerophobetes bacterium</name>
    <dbReference type="NCBI Taxonomy" id="2030807"/>
    <lineage>
        <taxon>Bacteria</taxon>
        <taxon>Candidatus Aerophobota</taxon>
    </lineage>
</organism>
<dbReference type="EMBL" id="NVUU01000028">
    <property type="protein sequence ID" value="PCI95116.1"/>
    <property type="molecule type" value="Genomic_DNA"/>
</dbReference>
<accession>A0A2A4YJW4</accession>
<gene>
    <name evidence="1" type="ORF">COB11_03030</name>
</gene>
<dbReference type="InterPro" id="IPR008716">
    <property type="entry name" value="NodZ"/>
</dbReference>
<protein>
    <submittedName>
        <fullName evidence="1">Uncharacterized protein</fullName>
    </submittedName>
</protein>
<dbReference type="Proteomes" id="UP000217838">
    <property type="component" value="Unassembled WGS sequence"/>
</dbReference>
<name>A0A2A4YJW4_UNCAE</name>
<dbReference type="Pfam" id="PF05830">
    <property type="entry name" value="NodZ"/>
    <property type="match status" value="1"/>
</dbReference>